<organism evidence="6 7">
    <name type="scientific">Pelagerythrobacter marensis</name>
    <dbReference type="NCBI Taxonomy" id="543877"/>
    <lineage>
        <taxon>Bacteria</taxon>
        <taxon>Pseudomonadati</taxon>
        <taxon>Pseudomonadota</taxon>
        <taxon>Alphaproteobacteria</taxon>
        <taxon>Sphingomonadales</taxon>
        <taxon>Erythrobacteraceae</taxon>
        <taxon>Pelagerythrobacter</taxon>
    </lineage>
</organism>
<dbReference type="InterPro" id="IPR039422">
    <property type="entry name" value="MarR/SlyA-like"/>
</dbReference>
<proteinExistence type="predicted"/>
<protein>
    <submittedName>
        <fullName evidence="6">MarR family transcriptional regulator</fullName>
    </submittedName>
</protein>
<evidence type="ECO:0000313" key="7">
    <source>
        <dbReference type="Proteomes" id="UP001335183"/>
    </source>
</evidence>
<sequence>MKIMRTKPYNEKSNISPTSRRTVESLARAGEGRSVEERQLVEHARRFIRARKTIGDVIPPNLVKDAAWDILLELFVNGEEGGIVYVKHLMLACNTTPTSAMRLIDRLEDAGLIERRTDQLDQRRVIVNLSDRGREAMIALLRSVSDQPDCKQVPAAPRSFSPRRG</sequence>
<evidence type="ECO:0000256" key="3">
    <source>
        <dbReference type="ARBA" id="ARBA00023163"/>
    </source>
</evidence>
<evidence type="ECO:0000259" key="5">
    <source>
        <dbReference type="PROSITE" id="PS50995"/>
    </source>
</evidence>
<accession>A0ABZ2D4C7</accession>
<dbReference type="InterPro" id="IPR023187">
    <property type="entry name" value="Tscrpt_reg_MarR-type_CS"/>
</dbReference>
<dbReference type="InterPro" id="IPR036388">
    <property type="entry name" value="WH-like_DNA-bd_sf"/>
</dbReference>
<dbReference type="InterPro" id="IPR000835">
    <property type="entry name" value="HTH_MarR-typ"/>
</dbReference>
<evidence type="ECO:0000256" key="4">
    <source>
        <dbReference type="SAM" id="MobiDB-lite"/>
    </source>
</evidence>
<evidence type="ECO:0000313" key="6">
    <source>
        <dbReference type="EMBL" id="WWA46188.1"/>
    </source>
</evidence>
<evidence type="ECO:0000256" key="1">
    <source>
        <dbReference type="ARBA" id="ARBA00023015"/>
    </source>
</evidence>
<dbReference type="InterPro" id="IPR036390">
    <property type="entry name" value="WH_DNA-bd_sf"/>
</dbReference>
<feature type="region of interest" description="Disordered" evidence="4">
    <location>
        <begin position="1"/>
        <end position="30"/>
    </location>
</feature>
<keyword evidence="2" id="KW-0238">DNA-binding</keyword>
<dbReference type="RefSeq" id="WP_338445090.1">
    <property type="nucleotide sequence ID" value="NZ_CP144918.1"/>
</dbReference>
<dbReference type="EMBL" id="CP144918">
    <property type="protein sequence ID" value="WWA46188.1"/>
    <property type="molecule type" value="Genomic_DNA"/>
</dbReference>
<dbReference type="Gene3D" id="1.10.10.10">
    <property type="entry name" value="Winged helix-like DNA-binding domain superfamily/Winged helix DNA-binding domain"/>
    <property type="match status" value="1"/>
</dbReference>
<keyword evidence="3" id="KW-0804">Transcription</keyword>
<dbReference type="PROSITE" id="PS01117">
    <property type="entry name" value="HTH_MARR_1"/>
    <property type="match status" value="1"/>
</dbReference>
<name>A0ABZ2D4C7_9SPHN</name>
<keyword evidence="7" id="KW-1185">Reference proteome</keyword>
<feature type="domain" description="HTH marR-type" evidence="5">
    <location>
        <begin position="37"/>
        <end position="165"/>
    </location>
</feature>
<dbReference type="PROSITE" id="PS50995">
    <property type="entry name" value="HTH_MARR_2"/>
    <property type="match status" value="1"/>
</dbReference>
<feature type="compositionally biased region" description="Polar residues" evidence="4">
    <location>
        <begin position="11"/>
        <end position="20"/>
    </location>
</feature>
<keyword evidence="1" id="KW-0805">Transcription regulation</keyword>
<reference evidence="6 7" key="1">
    <citation type="submission" date="2024-02" db="EMBL/GenBank/DDBJ databases">
        <title>The whole genome sequence of five bacterial samples isolated from Abu Dhabi Sabkha-shore region.</title>
        <authorList>
            <person name="Sudalaimuthuasari N."/>
            <person name="Sarfraz B."/>
            <person name="Tuyisabe J.D."/>
            <person name="Mugisha Ntwali L.D.M."/>
            <person name="Ali A.I.A.A."/>
            <person name="Almansoori S.Z.A."/>
            <person name="Alajami H.S.A."/>
            <person name="Almeqbaali A.A.S."/>
            <person name="Kundu B."/>
            <person name="Saeed E.E."/>
            <person name="Sukumarinath V."/>
            <person name="Mishra A.K."/>
            <person name="Hazzouri K.M."/>
            <person name="Almaskari R."/>
            <person name="Sharma A.K."/>
            <person name="Amiri K.M.A."/>
        </authorList>
    </citation>
    <scope>NUCLEOTIDE SEQUENCE [LARGE SCALE GENOMIC DNA]</scope>
    <source>
        <strain evidence="7">kcgeb_sd</strain>
    </source>
</reference>
<dbReference type="SUPFAM" id="SSF46785">
    <property type="entry name" value="Winged helix' DNA-binding domain"/>
    <property type="match status" value="1"/>
</dbReference>
<dbReference type="PANTHER" id="PTHR33164:SF43">
    <property type="entry name" value="HTH-TYPE TRANSCRIPTIONAL REPRESSOR YETL"/>
    <property type="match status" value="1"/>
</dbReference>
<dbReference type="PANTHER" id="PTHR33164">
    <property type="entry name" value="TRANSCRIPTIONAL REGULATOR, MARR FAMILY"/>
    <property type="match status" value="1"/>
</dbReference>
<dbReference type="Pfam" id="PF12802">
    <property type="entry name" value="MarR_2"/>
    <property type="match status" value="1"/>
</dbReference>
<gene>
    <name evidence="6" type="ORF">V5F89_07775</name>
</gene>
<evidence type="ECO:0000256" key="2">
    <source>
        <dbReference type="ARBA" id="ARBA00023125"/>
    </source>
</evidence>
<dbReference type="Proteomes" id="UP001335183">
    <property type="component" value="Chromosome"/>
</dbReference>